<keyword evidence="5" id="KW-0677">Repeat</keyword>
<evidence type="ECO:0000256" key="6">
    <source>
        <dbReference type="ARBA" id="ARBA00022801"/>
    </source>
</evidence>
<proteinExistence type="predicted"/>
<evidence type="ECO:0000256" key="9">
    <source>
        <dbReference type="ARBA" id="ARBA00023157"/>
    </source>
</evidence>
<dbReference type="GO" id="GO:0008237">
    <property type="term" value="F:metallopeptidase activity"/>
    <property type="evidence" value="ECO:0007669"/>
    <property type="project" value="UniProtKB-KW"/>
</dbReference>
<dbReference type="GO" id="GO:0046872">
    <property type="term" value="F:metal ion binding"/>
    <property type="evidence" value="ECO:0007669"/>
    <property type="project" value="UniProtKB-KW"/>
</dbReference>
<dbReference type="Pfam" id="PF01431">
    <property type="entry name" value="Peptidase_M13"/>
    <property type="match status" value="1"/>
</dbReference>
<evidence type="ECO:0000256" key="11">
    <source>
        <dbReference type="SAM" id="Phobius"/>
    </source>
</evidence>
<dbReference type="InterPro" id="IPR008753">
    <property type="entry name" value="Peptidase_M13_N"/>
</dbReference>
<dbReference type="PRINTS" id="PR00786">
    <property type="entry name" value="NEPRILYSIN"/>
</dbReference>
<dbReference type="CDD" id="cd00054">
    <property type="entry name" value="EGF_CA"/>
    <property type="match status" value="2"/>
</dbReference>
<keyword evidence="6" id="KW-0378">Hydrolase</keyword>
<reference evidence="13 14" key="1">
    <citation type="submission" date="2024-11" db="EMBL/GenBank/DDBJ databases">
        <title>Chromosome-level genome assembly of the freshwater bivalve Anodonta woodiana.</title>
        <authorList>
            <person name="Chen X."/>
        </authorList>
    </citation>
    <scope>NUCLEOTIDE SEQUENCE [LARGE SCALE GENOMIC DNA]</scope>
    <source>
        <strain evidence="13">MN2024</strain>
        <tissue evidence="13">Gills</tissue>
    </source>
</reference>
<evidence type="ECO:0000256" key="3">
    <source>
        <dbReference type="ARBA" id="ARBA00022670"/>
    </source>
</evidence>
<dbReference type="InterPro" id="IPR026823">
    <property type="entry name" value="cEGF"/>
</dbReference>
<dbReference type="Pfam" id="PF14670">
    <property type="entry name" value="FXa_inhibition"/>
    <property type="match status" value="1"/>
</dbReference>
<evidence type="ECO:0000256" key="5">
    <source>
        <dbReference type="ARBA" id="ARBA00022737"/>
    </source>
</evidence>
<dbReference type="SMART" id="SM00179">
    <property type="entry name" value="EGF_CA"/>
    <property type="match status" value="3"/>
</dbReference>
<dbReference type="PROSITE" id="PS51885">
    <property type="entry name" value="NEPRILYSIN"/>
    <property type="match status" value="1"/>
</dbReference>
<dbReference type="InterPro" id="IPR001881">
    <property type="entry name" value="EGF-like_Ca-bd_dom"/>
</dbReference>
<sequence>MTYTYDLQLDENKIGKCASKTVLKLLVAVFILATIALAVALGVVVIKKDDVTSSGSSIRGSSIETQSSQRFKRSEGPCLNDARGYRVTADGKKCEDIDECAYYNGGCAHTCVNTDGSFLCRCKDGYRLSGDGHNCLLVNPCELSNGGCDHVCLNNNGVAACSCMSGYRSESMGKSCVDIDECAAENTGCSHACKNTPGSYTCTCSPGYQLGVDGRTCFRDRNDNVCLTEGCVLAAARLQNAMDQTAKPCDDFYTFACGNWVKKHVIPESQASYGTFSMLIDDVSAILKDVLERDSKPEEPEGVKKARSFYKACVNSEKLDELGTSTIMPFIENLGGWPVLDSSRGGWNGNFNFVDLMVKVRRYTSSKPLIDMSVWQDDKNPDKHALFVDQSELGMPARDYFLKGRADPVLMEYENYAKSIAIALGASKSTADTDMKEMVDFEIKLANITVPKEDRRDAEKLYNLIKIHDLANNFTGFDWSRYIQGIFSIEGVNITLENEDHVIVVVPAYFEKIFKLIAETKPRVIVNYVMWMEIKDKIFFLPESIRQLGKGYQKAVYGTDVTPARWDSCVNTIKDFMPTAVGKLFVDEAFDEEAKKNADELIKNLRESFSEMLQENEWMDAKTKIIAQEKLAAIYPKIGYPADVKNNTAIDEIYKDLLVIESAAMESYINYLKRGVVDNLKELRKETDKTKWSDSAATVNAYYRAGENQITFPAGILQPPFYAKSQPNSLNYGGIGYVIGHEMTHGFDDSGRMYDKDGNLHQWWTEDIVNKFKEHAQCIVDQYSNFTAVDVKMHLNGINTQGENIADNGGIREAFRAYKKLVKSLGAEEQLLPGLNYTHEQLFFINAAQVWCENIRPQEEIHQIWTDPHSLAYFRVIGPLQNSAEFSEVFKCQVGSRMNPQTKCTIW</sequence>
<dbReference type="Gene3D" id="3.40.390.10">
    <property type="entry name" value="Collagenase (Catalytic Domain)"/>
    <property type="match status" value="1"/>
</dbReference>
<dbReference type="AlphaFoldDB" id="A0ABD3VLY3"/>
<keyword evidence="8" id="KW-0482">Metalloprotease</keyword>
<dbReference type="SUPFAM" id="SSF55486">
    <property type="entry name" value="Metalloproteases ('zincins'), catalytic domain"/>
    <property type="match status" value="1"/>
</dbReference>
<evidence type="ECO:0000256" key="7">
    <source>
        <dbReference type="ARBA" id="ARBA00022833"/>
    </source>
</evidence>
<dbReference type="InterPro" id="IPR000718">
    <property type="entry name" value="Peptidase_M13"/>
</dbReference>
<dbReference type="PROSITE" id="PS50026">
    <property type="entry name" value="EGF_3"/>
    <property type="match status" value="2"/>
</dbReference>
<dbReference type="InterPro" id="IPR024079">
    <property type="entry name" value="MetalloPept_cat_dom_sf"/>
</dbReference>
<evidence type="ECO:0000256" key="4">
    <source>
        <dbReference type="ARBA" id="ARBA00022723"/>
    </source>
</evidence>
<comment type="caution">
    <text evidence="10">Lacks conserved residue(s) required for the propagation of feature annotation.</text>
</comment>
<keyword evidence="11" id="KW-1133">Transmembrane helix</keyword>
<accession>A0ABD3VLY3</accession>
<keyword evidence="14" id="KW-1185">Reference proteome</keyword>
<keyword evidence="11" id="KW-0472">Membrane</keyword>
<dbReference type="Pfam" id="PF05649">
    <property type="entry name" value="Peptidase_M13_N"/>
    <property type="match status" value="1"/>
</dbReference>
<keyword evidence="9" id="KW-1015">Disulfide bond</keyword>
<evidence type="ECO:0000256" key="10">
    <source>
        <dbReference type="PROSITE-ProRule" id="PRU00076"/>
    </source>
</evidence>
<evidence type="ECO:0000313" key="13">
    <source>
        <dbReference type="EMBL" id="KAL3862596.1"/>
    </source>
</evidence>
<gene>
    <name evidence="13" type="ORF">ACJMK2_008553</name>
</gene>
<dbReference type="InterPro" id="IPR018497">
    <property type="entry name" value="Peptidase_M13_C"/>
</dbReference>
<organism evidence="13 14">
    <name type="scientific">Sinanodonta woodiana</name>
    <name type="common">Chinese pond mussel</name>
    <name type="synonym">Anodonta woodiana</name>
    <dbReference type="NCBI Taxonomy" id="1069815"/>
    <lineage>
        <taxon>Eukaryota</taxon>
        <taxon>Metazoa</taxon>
        <taxon>Spiralia</taxon>
        <taxon>Lophotrochozoa</taxon>
        <taxon>Mollusca</taxon>
        <taxon>Bivalvia</taxon>
        <taxon>Autobranchia</taxon>
        <taxon>Heteroconchia</taxon>
        <taxon>Palaeoheterodonta</taxon>
        <taxon>Unionida</taxon>
        <taxon>Unionoidea</taxon>
        <taxon>Unionidae</taxon>
        <taxon>Unioninae</taxon>
        <taxon>Sinanodonta</taxon>
    </lineage>
</organism>
<dbReference type="GO" id="GO:0006508">
    <property type="term" value="P:proteolysis"/>
    <property type="evidence" value="ECO:0007669"/>
    <property type="project" value="UniProtKB-KW"/>
</dbReference>
<dbReference type="SMART" id="SM00181">
    <property type="entry name" value="EGF"/>
    <property type="match status" value="3"/>
</dbReference>
<dbReference type="PROSITE" id="PS01187">
    <property type="entry name" value="EGF_CA"/>
    <property type="match status" value="1"/>
</dbReference>
<keyword evidence="2 10" id="KW-0245">EGF-like domain</keyword>
<dbReference type="Gene3D" id="1.10.1380.10">
    <property type="entry name" value="Neutral endopeptidase , domain2"/>
    <property type="match status" value="1"/>
</dbReference>
<evidence type="ECO:0000256" key="1">
    <source>
        <dbReference type="ARBA" id="ARBA00001947"/>
    </source>
</evidence>
<dbReference type="Pfam" id="PF07645">
    <property type="entry name" value="EGF_CA"/>
    <property type="match status" value="1"/>
</dbReference>
<dbReference type="Gene3D" id="2.10.25.10">
    <property type="entry name" value="Laminin"/>
    <property type="match status" value="3"/>
</dbReference>
<dbReference type="InterPro" id="IPR000742">
    <property type="entry name" value="EGF"/>
</dbReference>
<dbReference type="PANTHER" id="PTHR11733">
    <property type="entry name" value="ZINC METALLOPROTEASE FAMILY M13 NEPRILYSIN-RELATED"/>
    <property type="match status" value="1"/>
</dbReference>
<evidence type="ECO:0000259" key="12">
    <source>
        <dbReference type="PROSITE" id="PS50026"/>
    </source>
</evidence>
<keyword evidence="4" id="KW-0479">Metal-binding</keyword>
<protein>
    <recommendedName>
        <fullName evidence="12">EGF-like domain-containing protein</fullName>
    </recommendedName>
</protein>
<dbReference type="PANTHER" id="PTHR11733:SF237">
    <property type="entry name" value="NEPRILYSIN-LIKE 4"/>
    <property type="match status" value="1"/>
</dbReference>
<feature type="domain" description="EGF-like" evidence="12">
    <location>
        <begin position="96"/>
        <end position="136"/>
    </location>
</feature>
<keyword evidence="11" id="KW-0812">Transmembrane</keyword>
<keyword evidence="3" id="KW-0645">Protease</keyword>
<dbReference type="InterPro" id="IPR000152">
    <property type="entry name" value="EGF-type_Asp/Asn_hydroxyl_site"/>
</dbReference>
<name>A0ABD3VLY3_SINWO</name>
<dbReference type="CDD" id="cd08662">
    <property type="entry name" value="M13"/>
    <property type="match status" value="1"/>
</dbReference>
<dbReference type="InterPro" id="IPR018097">
    <property type="entry name" value="EGF_Ca-bd_CS"/>
</dbReference>
<dbReference type="InterPro" id="IPR049883">
    <property type="entry name" value="NOTCH1_EGF-like"/>
</dbReference>
<comment type="caution">
    <text evidence="13">The sequence shown here is derived from an EMBL/GenBank/DDBJ whole genome shotgun (WGS) entry which is preliminary data.</text>
</comment>
<dbReference type="PROSITE" id="PS01186">
    <property type="entry name" value="EGF_2"/>
    <property type="match status" value="2"/>
</dbReference>
<keyword evidence="7" id="KW-0862">Zinc</keyword>
<evidence type="ECO:0000256" key="8">
    <source>
        <dbReference type="ARBA" id="ARBA00023049"/>
    </source>
</evidence>
<dbReference type="SUPFAM" id="SSF57184">
    <property type="entry name" value="Growth factor receptor domain"/>
    <property type="match status" value="1"/>
</dbReference>
<dbReference type="PROSITE" id="PS00010">
    <property type="entry name" value="ASX_HYDROXYL"/>
    <property type="match status" value="2"/>
</dbReference>
<comment type="cofactor">
    <cofactor evidence="1">
        <name>Zn(2+)</name>
        <dbReference type="ChEBI" id="CHEBI:29105"/>
    </cofactor>
</comment>
<evidence type="ECO:0000256" key="2">
    <source>
        <dbReference type="ARBA" id="ARBA00022536"/>
    </source>
</evidence>
<dbReference type="Proteomes" id="UP001634394">
    <property type="component" value="Unassembled WGS sequence"/>
</dbReference>
<evidence type="ECO:0000313" key="14">
    <source>
        <dbReference type="Proteomes" id="UP001634394"/>
    </source>
</evidence>
<dbReference type="FunFam" id="2.10.25.10:FF:000010">
    <property type="entry name" value="Pro-epidermal growth factor"/>
    <property type="match status" value="1"/>
</dbReference>
<feature type="domain" description="EGF-like" evidence="12">
    <location>
        <begin position="178"/>
        <end position="218"/>
    </location>
</feature>
<dbReference type="InterPro" id="IPR009030">
    <property type="entry name" value="Growth_fac_rcpt_cys_sf"/>
</dbReference>
<dbReference type="InterPro" id="IPR042089">
    <property type="entry name" value="Peptidase_M13_dom_2"/>
</dbReference>
<feature type="transmembrane region" description="Helical" evidence="11">
    <location>
        <begin position="21"/>
        <end position="46"/>
    </location>
</feature>
<dbReference type="EMBL" id="JBJQND010000011">
    <property type="protein sequence ID" value="KAL3862596.1"/>
    <property type="molecule type" value="Genomic_DNA"/>
</dbReference>
<dbReference type="Pfam" id="PF12662">
    <property type="entry name" value="cEGF"/>
    <property type="match status" value="1"/>
</dbReference>